<gene>
    <name evidence="1" type="ORF">H1P_1950011</name>
</gene>
<sequence>MPKTAYLANHLSSGELKEKYLKSKDSLEARRWHLLWKVSQGWTIKNSAISFAGTA</sequence>
<protein>
    <submittedName>
        <fullName evidence="1">Uncharacterized protein</fullName>
    </submittedName>
</protein>
<dbReference type="EMBL" id="CAACVJ010000107">
    <property type="protein sequence ID" value="VEP13345.1"/>
    <property type="molecule type" value="Genomic_DNA"/>
</dbReference>
<dbReference type="RefSeq" id="WP_222427179.1">
    <property type="nucleotide sequence ID" value="NZ_LR213945.1"/>
</dbReference>
<accession>A0A563VPQ9</accession>
<evidence type="ECO:0000313" key="1">
    <source>
        <dbReference type="EMBL" id="VEP13345.1"/>
    </source>
</evidence>
<name>A0A563VPQ9_9CYAN</name>
<evidence type="ECO:0000313" key="2">
    <source>
        <dbReference type="Proteomes" id="UP000320055"/>
    </source>
</evidence>
<dbReference type="Proteomes" id="UP000320055">
    <property type="component" value="Unassembled WGS sequence"/>
</dbReference>
<reference evidence="1 2" key="1">
    <citation type="submission" date="2019-01" db="EMBL/GenBank/DDBJ databases">
        <authorList>
            <person name="Brito A."/>
        </authorList>
    </citation>
    <scope>NUCLEOTIDE SEQUENCE [LARGE SCALE GENOMIC DNA]</scope>
    <source>
        <strain evidence="1">1</strain>
    </source>
</reference>
<dbReference type="AlphaFoldDB" id="A0A563VPQ9"/>
<proteinExistence type="predicted"/>
<keyword evidence="2" id="KW-1185">Reference proteome</keyword>
<organism evidence="1 2">
    <name type="scientific">Hyella patelloides LEGE 07179</name>
    <dbReference type="NCBI Taxonomy" id="945734"/>
    <lineage>
        <taxon>Bacteria</taxon>
        <taxon>Bacillati</taxon>
        <taxon>Cyanobacteriota</taxon>
        <taxon>Cyanophyceae</taxon>
        <taxon>Pleurocapsales</taxon>
        <taxon>Hyellaceae</taxon>
        <taxon>Hyella</taxon>
    </lineage>
</organism>